<dbReference type="RefSeq" id="XP_007671754.1">
    <property type="nucleotide sequence ID" value="XM_007673564.1"/>
</dbReference>
<dbReference type="AlphaFoldDB" id="M2NM47"/>
<organism evidence="1 2">
    <name type="scientific">Baudoinia panamericana (strain UAMH 10762)</name>
    <name type="common">Angels' share fungus</name>
    <name type="synonym">Baudoinia compniacensis (strain UAMH 10762)</name>
    <dbReference type="NCBI Taxonomy" id="717646"/>
    <lineage>
        <taxon>Eukaryota</taxon>
        <taxon>Fungi</taxon>
        <taxon>Dikarya</taxon>
        <taxon>Ascomycota</taxon>
        <taxon>Pezizomycotina</taxon>
        <taxon>Dothideomycetes</taxon>
        <taxon>Dothideomycetidae</taxon>
        <taxon>Mycosphaerellales</taxon>
        <taxon>Teratosphaeriaceae</taxon>
        <taxon>Baudoinia</taxon>
    </lineage>
</organism>
<dbReference type="KEGG" id="bcom:BAUCODRAFT_173712"/>
<dbReference type="GeneID" id="19109457"/>
<reference evidence="1 2" key="1">
    <citation type="journal article" date="2012" name="PLoS Pathog.">
        <title>Diverse lifestyles and strategies of plant pathogenesis encoded in the genomes of eighteen Dothideomycetes fungi.</title>
        <authorList>
            <person name="Ohm R.A."/>
            <person name="Feau N."/>
            <person name="Henrissat B."/>
            <person name="Schoch C.L."/>
            <person name="Horwitz B.A."/>
            <person name="Barry K.W."/>
            <person name="Condon B.J."/>
            <person name="Copeland A.C."/>
            <person name="Dhillon B."/>
            <person name="Glaser F."/>
            <person name="Hesse C.N."/>
            <person name="Kosti I."/>
            <person name="LaButti K."/>
            <person name="Lindquist E.A."/>
            <person name="Lucas S."/>
            <person name="Salamov A.A."/>
            <person name="Bradshaw R.E."/>
            <person name="Ciuffetti L."/>
            <person name="Hamelin R.C."/>
            <person name="Kema G.H.J."/>
            <person name="Lawrence C."/>
            <person name="Scott J.A."/>
            <person name="Spatafora J.W."/>
            <person name="Turgeon B.G."/>
            <person name="de Wit P.J.G.M."/>
            <person name="Zhong S."/>
            <person name="Goodwin S.B."/>
            <person name="Grigoriev I.V."/>
        </authorList>
    </citation>
    <scope>NUCLEOTIDE SEQUENCE [LARGE SCALE GENOMIC DNA]</scope>
    <source>
        <strain evidence="1 2">UAMH 10762</strain>
    </source>
</reference>
<keyword evidence="2" id="KW-1185">Reference proteome</keyword>
<gene>
    <name evidence="1" type="ORF">BAUCODRAFT_173712</name>
</gene>
<evidence type="ECO:0000313" key="1">
    <source>
        <dbReference type="EMBL" id="EMD00570.1"/>
    </source>
</evidence>
<dbReference type="HOGENOM" id="CLU_2359371_0_0_1"/>
<dbReference type="Proteomes" id="UP000011761">
    <property type="component" value="Unassembled WGS sequence"/>
</dbReference>
<name>M2NM47_BAUPA</name>
<protein>
    <submittedName>
        <fullName evidence="1">Uncharacterized protein</fullName>
    </submittedName>
</protein>
<sequence>MLEPRWHDIHKALPFWKVTTSMVANLQGVGLRSGLRVHRLRYPQPHPLADSIASGRDRNIAASLHCTPRTDGIARAYSRKIVRSVGKAQSYGTRKD</sequence>
<proteinExistence type="predicted"/>
<accession>M2NM47</accession>
<dbReference type="EMBL" id="KB445550">
    <property type="protein sequence ID" value="EMD00570.1"/>
    <property type="molecule type" value="Genomic_DNA"/>
</dbReference>
<evidence type="ECO:0000313" key="2">
    <source>
        <dbReference type="Proteomes" id="UP000011761"/>
    </source>
</evidence>